<dbReference type="GO" id="GO:0051301">
    <property type="term" value="P:cell division"/>
    <property type="evidence" value="ECO:0007669"/>
    <property type="project" value="UniProtKB-KW"/>
</dbReference>
<keyword evidence="6 10" id="KW-0573">Peptidoglycan synthesis</keyword>
<dbReference type="AlphaFoldDB" id="A0A401IJV7"/>
<dbReference type="SUPFAM" id="SSF53756">
    <property type="entry name" value="UDP-Glycosyltransferase/glycogen phosphorylase"/>
    <property type="match status" value="1"/>
</dbReference>
<dbReference type="HAMAP" id="MF_00033">
    <property type="entry name" value="MurG"/>
    <property type="match status" value="1"/>
</dbReference>
<keyword evidence="7 10" id="KW-0472">Membrane</keyword>
<feature type="binding site" evidence="10">
    <location>
        <position position="120"/>
    </location>
    <ligand>
        <name>UDP-N-acetyl-alpha-D-glucosamine</name>
        <dbReference type="ChEBI" id="CHEBI:57705"/>
    </ligand>
</feature>
<dbReference type="Pfam" id="PF03033">
    <property type="entry name" value="Glyco_transf_28"/>
    <property type="match status" value="1"/>
</dbReference>
<dbReference type="OrthoDB" id="9808936at2"/>
<dbReference type="GO" id="GO:0005975">
    <property type="term" value="P:carbohydrate metabolic process"/>
    <property type="evidence" value="ECO:0007669"/>
    <property type="project" value="InterPro"/>
</dbReference>
<dbReference type="UniPathway" id="UPA00219"/>
<name>A0A401IJV7_APHSA</name>
<dbReference type="GO" id="GO:0050511">
    <property type="term" value="F:undecaprenyldiphospho-muramoylpentapeptide beta-N-acetylglucosaminyltransferase activity"/>
    <property type="evidence" value="ECO:0007669"/>
    <property type="project" value="UniProtKB-UniRule"/>
</dbReference>
<evidence type="ECO:0000256" key="8">
    <source>
        <dbReference type="ARBA" id="ARBA00023306"/>
    </source>
</evidence>
<dbReference type="NCBIfam" id="TIGR01133">
    <property type="entry name" value="murG"/>
    <property type="match status" value="1"/>
</dbReference>
<evidence type="ECO:0000256" key="6">
    <source>
        <dbReference type="ARBA" id="ARBA00022984"/>
    </source>
</evidence>
<dbReference type="GO" id="GO:0071555">
    <property type="term" value="P:cell wall organization"/>
    <property type="evidence" value="ECO:0007669"/>
    <property type="project" value="UniProtKB-KW"/>
</dbReference>
<evidence type="ECO:0000256" key="3">
    <source>
        <dbReference type="ARBA" id="ARBA00022676"/>
    </source>
</evidence>
<dbReference type="GO" id="GO:0009252">
    <property type="term" value="P:peptidoglycan biosynthetic process"/>
    <property type="evidence" value="ECO:0007669"/>
    <property type="project" value="UniProtKB-UniRule"/>
</dbReference>
<dbReference type="EMBL" id="BDQK01000013">
    <property type="protein sequence ID" value="GBF81504.1"/>
    <property type="molecule type" value="Genomic_DNA"/>
</dbReference>
<gene>
    <name evidence="10" type="primary">murG</name>
    <name evidence="13" type="ORF">AsFPU1_2918</name>
</gene>
<proteinExistence type="inferred from homology"/>
<keyword evidence="5 10" id="KW-0133">Cell shape</keyword>
<sequence>MVRLLIAASGTGGHLFPALALAENLPDYDIQWLGVPNRLEQTLVGDRYPLHTVAVEGFQGSSPVKNLQIFLRLVRAVFQVRRLIKEQQIDLVFTTGGYIASPAILAARLQGIPAIIHESNYIPGKVTKLLSRFCDTVALGFAGTAKYLPQANTQWVSTPVRSQFYTPQPLDLPIPENVPLIVVVGGSQGAVSVNQLVRQCVPSWLELGAYIVHLTGNNDPDAGSLTHPHYLALPFYDNMAGLLQRANLAVSRAGAGTLTELAITETPAILIPYPFAAEDHQTYNGRVFAEAGAAYLYPQKELTAKVLEEVVVNLLKNPDQLQKMAQKTQELAVIDSAQKLAELVRENYEL</sequence>
<evidence type="ECO:0000256" key="1">
    <source>
        <dbReference type="ARBA" id="ARBA00022475"/>
    </source>
</evidence>
<dbReference type="Proteomes" id="UP000287247">
    <property type="component" value="Unassembled WGS sequence"/>
</dbReference>
<dbReference type="CDD" id="cd03785">
    <property type="entry name" value="GT28_MurG"/>
    <property type="match status" value="1"/>
</dbReference>
<comment type="function">
    <text evidence="10">Cell wall formation. Catalyzes the transfer of a GlcNAc subunit on undecaprenyl-pyrophosphoryl-MurNAc-pentapeptide (lipid intermediate I) to form undecaprenyl-pyrophosphoryl-MurNAc-(pentapeptide)GlcNAc (lipid intermediate II).</text>
</comment>
<comment type="caution">
    <text evidence="10">Lacks conserved residue(s) required for the propagation of feature annotation.</text>
</comment>
<comment type="subcellular location">
    <subcellularLocation>
        <location evidence="10">Cell membrane</location>
        <topology evidence="10">Peripheral membrane protein</topology>
        <orientation evidence="10">Cytoplasmic side</orientation>
    </subcellularLocation>
</comment>
<feature type="binding site" evidence="10">
    <location>
        <position position="281"/>
    </location>
    <ligand>
        <name>UDP-N-acetyl-alpha-D-glucosamine</name>
        <dbReference type="ChEBI" id="CHEBI:57705"/>
    </ligand>
</feature>
<dbReference type="GO" id="GO:0008360">
    <property type="term" value="P:regulation of cell shape"/>
    <property type="evidence" value="ECO:0007669"/>
    <property type="project" value="UniProtKB-KW"/>
</dbReference>
<feature type="binding site" evidence="10">
    <location>
        <begin position="11"/>
        <end position="13"/>
    </location>
    <ligand>
        <name>UDP-N-acetyl-alpha-D-glucosamine</name>
        <dbReference type="ChEBI" id="CHEBI:57705"/>
    </ligand>
</feature>
<dbReference type="PANTHER" id="PTHR21015">
    <property type="entry name" value="UDP-N-ACETYLGLUCOSAMINE--N-ACETYLMURAMYL-(PENTAPEPTIDE) PYROPHOSPHORYL-UNDECAPRENOL N-ACETYLGLUCOSAMINE TRANSFERASE 1"/>
    <property type="match status" value="1"/>
</dbReference>
<keyword evidence="8 10" id="KW-0131">Cell cycle</keyword>
<evidence type="ECO:0000256" key="10">
    <source>
        <dbReference type="HAMAP-Rule" id="MF_00033"/>
    </source>
</evidence>
<comment type="catalytic activity">
    <reaction evidence="10">
        <text>di-trans,octa-cis-undecaprenyl diphospho-N-acetyl-alpha-D-muramoyl-L-alanyl-D-glutamyl-meso-2,6-diaminopimeloyl-D-alanyl-D-alanine + UDP-N-acetyl-alpha-D-glucosamine = di-trans,octa-cis-undecaprenyl diphospho-[N-acetyl-alpha-D-glucosaminyl-(1-&gt;4)]-N-acetyl-alpha-D-muramoyl-L-alanyl-D-glutamyl-meso-2,6-diaminopimeloyl-D-alanyl-D-alanine + UDP + H(+)</text>
        <dbReference type="Rhea" id="RHEA:31227"/>
        <dbReference type="ChEBI" id="CHEBI:15378"/>
        <dbReference type="ChEBI" id="CHEBI:57705"/>
        <dbReference type="ChEBI" id="CHEBI:58223"/>
        <dbReference type="ChEBI" id="CHEBI:61387"/>
        <dbReference type="ChEBI" id="CHEBI:61388"/>
        <dbReference type="EC" id="2.4.1.227"/>
    </reaction>
</comment>
<feature type="domain" description="Glycosyltransferase family 28 N-terminal" evidence="11">
    <location>
        <begin position="5"/>
        <end position="138"/>
    </location>
</feature>
<dbReference type="Gene3D" id="3.40.50.2000">
    <property type="entry name" value="Glycogen Phosphorylase B"/>
    <property type="match status" value="2"/>
</dbReference>
<keyword evidence="3 10" id="KW-0328">Glycosyltransferase</keyword>
<dbReference type="Pfam" id="PF04101">
    <property type="entry name" value="Glyco_tran_28_C"/>
    <property type="match status" value="1"/>
</dbReference>
<keyword evidence="4 10" id="KW-0808">Transferase</keyword>
<dbReference type="InterPro" id="IPR007235">
    <property type="entry name" value="Glyco_trans_28_C"/>
</dbReference>
<evidence type="ECO:0000313" key="14">
    <source>
        <dbReference type="Proteomes" id="UP000287247"/>
    </source>
</evidence>
<comment type="similarity">
    <text evidence="10">Belongs to the glycosyltransferase 28 family. MurG subfamily.</text>
</comment>
<feature type="domain" description="Glycosyl transferase family 28 C-terminal" evidence="12">
    <location>
        <begin position="181"/>
        <end position="337"/>
    </location>
</feature>
<reference evidence="14" key="1">
    <citation type="submission" date="2017-05" db="EMBL/GenBank/DDBJ databases">
        <title>Physiological properties and genetic analysis related to exopolysaccharide production of fresh-water unicellular cyanobacterium Aphanothece sacrum, Suizenji Nori, that has been cultured as a food source in Japan.</title>
        <authorList>
            <person name="Kanesaki Y."/>
            <person name="Yoshikawa S."/>
            <person name="Ohki K."/>
        </authorList>
    </citation>
    <scope>NUCLEOTIDE SEQUENCE [LARGE SCALE GENOMIC DNA]</scope>
    <source>
        <strain evidence="14">FPU1</strain>
    </source>
</reference>
<comment type="caution">
    <text evidence="13">The sequence shown here is derived from an EMBL/GenBank/DDBJ whole genome shotgun (WGS) entry which is preliminary data.</text>
</comment>
<feature type="binding site" evidence="10">
    <location>
        <position position="161"/>
    </location>
    <ligand>
        <name>UDP-N-acetyl-alpha-D-glucosamine</name>
        <dbReference type="ChEBI" id="CHEBI:57705"/>
    </ligand>
</feature>
<dbReference type="InterPro" id="IPR004276">
    <property type="entry name" value="GlycoTrans_28_N"/>
</dbReference>
<dbReference type="RefSeq" id="WP_124977218.1">
    <property type="nucleotide sequence ID" value="NZ_BDQK01000013.1"/>
</dbReference>
<keyword evidence="9 10" id="KW-0961">Cell wall biogenesis/degradation</keyword>
<dbReference type="EC" id="2.4.1.227" evidence="10"/>
<evidence type="ECO:0000256" key="7">
    <source>
        <dbReference type="ARBA" id="ARBA00023136"/>
    </source>
</evidence>
<feature type="binding site" evidence="10">
    <location>
        <position position="187"/>
    </location>
    <ligand>
        <name>UDP-N-acetyl-alpha-D-glucosamine</name>
        <dbReference type="ChEBI" id="CHEBI:57705"/>
    </ligand>
</feature>
<dbReference type="InterPro" id="IPR006009">
    <property type="entry name" value="GlcNAc_MurG"/>
</dbReference>
<evidence type="ECO:0000256" key="5">
    <source>
        <dbReference type="ARBA" id="ARBA00022960"/>
    </source>
</evidence>
<keyword evidence="2 10" id="KW-0132">Cell division</keyword>
<keyword evidence="14" id="KW-1185">Reference proteome</keyword>
<dbReference type="GO" id="GO:0005886">
    <property type="term" value="C:plasma membrane"/>
    <property type="evidence" value="ECO:0007669"/>
    <property type="project" value="UniProtKB-SubCell"/>
</dbReference>
<evidence type="ECO:0000259" key="11">
    <source>
        <dbReference type="Pfam" id="PF03033"/>
    </source>
</evidence>
<evidence type="ECO:0000256" key="2">
    <source>
        <dbReference type="ARBA" id="ARBA00022618"/>
    </source>
</evidence>
<protein>
    <recommendedName>
        <fullName evidence="10">UDP-N-acetylglucosamine--N-acetylmuramyl-(pentapeptide) pyrophosphoryl-undecaprenol N-acetylglucosamine transferase</fullName>
        <ecNumber evidence="10">2.4.1.227</ecNumber>
    </recommendedName>
    <alternativeName>
        <fullName evidence="10">Undecaprenyl-PP-MurNAc-pentapeptide-UDPGlcNAc GlcNAc transferase</fullName>
    </alternativeName>
</protein>
<dbReference type="GO" id="GO:0051991">
    <property type="term" value="F:UDP-N-acetyl-D-glucosamine:N-acetylmuramoyl-L-alanyl-D-glutamyl-meso-2,6-diaminopimelyl-D-alanyl-D-alanine-diphosphoundecaprenol 4-beta-N-acetylglucosaminlytransferase activity"/>
    <property type="evidence" value="ECO:0007669"/>
    <property type="project" value="RHEA"/>
</dbReference>
<keyword evidence="1 10" id="KW-1003">Cell membrane</keyword>
<evidence type="ECO:0000256" key="9">
    <source>
        <dbReference type="ARBA" id="ARBA00023316"/>
    </source>
</evidence>
<evidence type="ECO:0000256" key="4">
    <source>
        <dbReference type="ARBA" id="ARBA00022679"/>
    </source>
</evidence>
<dbReference type="PANTHER" id="PTHR21015:SF22">
    <property type="entry name" value="GLYCOSYLTRANSFERASE"/>
    <property type="match status" value="1"/>
</dbReference>
<accession>A0A401IJV7</accession>
<comment type="pathway">
    <text evidence="10">Cell wall biogenesis; peptidoglycan biosynthesis.</text>
</comment>
<evidence type="ECO:0000313" key="13">
    <source>
        <dbReference type="EMBL" id="GBF81504.1"/>
    </source>
</evidence>
<evidence type="ECO:0000259" key="12">
    <source>
        <dbReference type="Pfam" id="PF04101"/>
    </source>
</evidence>
<organism evidence="13 14">
    <name type="scientific">Aphanothece sacrum FPU1</name>
    <dbReference type="NCBI Taxonomy" id="1920663"/>
    <lineage>
        <taxon>Bacteria</taxon>
        <taxon>Bacillati</taxon>
        <taxon>Cyanobacteriota</taxon>
        <taxon>Cyanophyceae</taxon>
        <taxon>Oscillatoriophycideae</taxon>
        <taxon>Chroococcales</taxon>
        <taxon>Aphanothecaceae</taxon>
        <taxon>Aphanothece</taxon>
    </lineage>
</organism>